<evidence type="ECO:0000256" key="1">
    <source>
        <dbReference type="ARBA" id="ARBA00004651"/>
    </source>
</evidence>
<feature type="transmembrane region" description="Helical" evidence="12">
    <location>
        <begin position="606"/>
        <end position="626"/>
    </location>
</feature>
<evidence type="ECO:0000256" key="6">
    <source>
        <dbReference type="ARBA" id="ARBA00022692"/>
    </source>
</evidence>
<feature type="domain" description="ABC transporter" evidence="13">
    <location>
        <begin position="251"/>
        <end position="492"/>
    </location>
</feature>
<dbReference type="Pfam" id="PF00005">
    <property type="entry name" value="ABC_tran"/>
    <property type="match status" value="2"/>
</dbReference>
<evidence type="ECO:0000256" key="2">
    <source>
        <dbReference type="ARBA" id="ARBA00005417"/>
    </source>
</evidence>
<dbReference type="GO" id="GO:0022857">
    <property type="term" value="F:transmembrane transporter activity"/>
    <property type="evidence" value="ECO:0007669"/>
    <property type="project" value="InterPro"/>
</dbReference>
<feature type="transmembrane region" description="Helical" evidence="12">
    <location>
        <begin position="784"/>
        <end position="802"/>
    </location>
</feature>
<keyword evidence="6 12" id="KW-0812">Transmembrane</keyword>
<evidence type="ECO:0000256" key="7">
    <source>
        <dbReference type="ARBA" id="ARBA00022737"/>
    </source>
</evidence>
<dbReference type="PROSITE" id="PS50893">
    <property type="entry name" value="ABC_TRANSPORTER_2"/>
    <property type="match status" value="2"/>
</dbReference>
<gene>
    <name evidence="14" type="ORF">DFR50_12818</name>
</gene>
<evidence type="ECO:0000256" key="3">
    <source>
        <dbReference type="ARBA" id="ARBA00022448"/>
    </source>
</evidence>
<dbReference type="PANTHER" id="PTHR43790:SF9">
    <property type="entry name" value="GALACTOFURANOSE TRANSPORTER ATP-BINDING PROTEIN YTFR"/>
    <property type="match status" value="1"/>
</dbReference>
<evidence type="ECO:0000259" key="13">
    <source>
        <dbReference type="PROSITE" id="PS50893"/>
    </source>
</evidence>
<dbReference type="Pfam" id="PF02653">
    <property type="entry name" value="BPD_transp_2"/>
    <property type="match status" value="1"/>
</dbReference>
<dbReference type="InterPro" id="IPR001851">
    <property type="entry name" value="ABC_transp_permease"/>
</dbReference>
<evidence type="ECO:0000256" key="8">
    <source>
        <dbReference type="ARBA" id="ARBA00022741"/>
    </source>
</evidence>
<feature type="transmembrane region" description="Helical" evidence="12">
    <location>
        <begin position="759"/>
        <end position="777"/>
    </location>
</feature>
<dbReference type="CDD" id="cd03215">
    <property type="entry name" value="ABC_Carb_Monos_II"/>
    <property type="match status" value="1"/>
</dbReference>
<proteinExistence type="inferred from homology"/>
<keyword evidence="9 14" id="KW-0067">ATP-binding</keyword>
<comment type="subcellular location">
    <subcellularLocation>
        <location evidence="1">Cell membrane</location>
        <topology evidence="1">Multi-pass membrane protein</topology>
    </subcellularLocation>
</comment>
<dbReference type="InterPro" id="IPR003593">
    <property type="entry name" value="AAA+_ATPase"/>
</dbReference>
<evidence type="ECO:0000313" key="15">
    <source>
        <dbReference type="Proteomes" id="UP000253529"/>
    </source>
</evidence>
<dbReference type="GO" id="GO:0016887">
    <property type="term" value="F:ATP hydrolysis activity"/>
    <property type="evidence" value="ECO:0007669"/>
    <property type="project" value="InterPro"/>
</dbReference>
<dbReference type="OrthoDB" id="7757085at2"/>
<dbReference type="AlphaFoldDB" id="A0A366EY22"/>
<feature type="transmembrane region" description="Helical" evidence="12">
    <location>
        <begin position="728"/>
        <end position="747"/>
    </location>
</feature>
<feature type="transmembrane region" description="Helical" evidence="12">
    <location>
        <begin position="808"/>
        <end position="827"/>
    </location>
</feature>
<keyword evidence="8" id="KW-0547">Nucleotide-binding</keyword>
<protein>
    <submittedName>
        <fullName evidence="14">Ribose transport system ATP-binding protein</fullName>
    </submittedName>
</protein>
<dbReference type="InterPro" id="IPR003439">
    <property type="entry name" value="ABC_transporter-like_ATP-bd"/>
</dbReference>
<name>A0A366EY22_9HYPH</name>
<keyword evidence="11 12" id="KW-0472">Membrane</keyword>
<dbReference type="GO" id="GO:0005524">
    <property type="term" value="F:ATP binding"/>
    <property type="evidence" value="ECO:0007669"/>
    <property type="project" value="UniProtKB-KW"/>
</dbReference>
<keyword evidence="10 12" id="KW-1133">Transmembrane helix</keyword>
<comment type="similarity">
    <text evidence="2">Belongs to the ABC transporter superfamily.</text>
</comment>
<keyword evidence="3" id="KW-0813">Transport</keyword>
<evidence type="ECO:0000313" key="14">
    <source>
        <dbReference type="EMBL" id="RBP07293.1"/>
    </source>
</evidence>
<feature type="domain" description="ABC transporter" evidence="13">
    <location>
        <begin position="6"/>
        <end position="238"/>
    </location>
</feature>
<feature type="transmembrane region" description="Helical" evidence="12">
    <location>
        <begin position="524"/>
        <end position="543"/>
    </location>
</feature>
<dbReference type="Gene3D" id="3.40.50.300">
    <property type="entry name" value="P-loop containing nucleotide triphosphate hydrolases"/>
    <property type="match status" value="2"/>
</dbReference>
<evidence type="ECO:0000256" key="9">
    <source>
        <dbReference type="ARBA" id="ARBA00022840"/>
    </source>
</evidence>
<dbReference type="RefSeq" id="WP_113891380.1">
    <property type="nucleotide sequence ID" value="NZ_QNRK01000028.1"/>
</dbReference>
<dbReference type="SUPFAM" id="SSF52540">
    <property type="entry name" value="P-loop containing nucleoside triphosphate hydrolases"/>
    <property type="match status" value="2"/>
</dbReference>
<dbReference type="PANTHER" id="PTHR43790">
    <property type="entry name" value="CARBOHYDRATE TRANSPORT ATP-BINDING PROTEIN MG119-RELATED"/>
    <property type="match status" value="1"/>
</dbReference>
<dbReference type="PROSITE" id="PS00211">
    <property type="entry name" value="ABC_TRANSPORTER_1"/>
    <property type="match status" value="1"/>
</dbReference>
<sequence length="851" mass="89508">MSELVLRIEDVSKTYPGVLALDRFSIDCRAGEVHAILGENGSGKTTLMKIASGTIAPDGGVVEINGAKLASVDPRLARRLGLATVYQDDSLIRELSVAQNLFLAAPPESVAFGAMVPWARDQLARFGVQTDPTAAVGSLSPAQRQFIEIVKALLSDPKVLLLDEPTSTLDMDGVRKLTDLIHKLTAGGAGIVYVSHRLPEILELAQRVTILRDGVHRGTFPITAEVSEHDLVSLMVGRDIGSEYPPKPATLSDRVVLSVRGLSGDLFSDVSFDAHAGEIVGFAGAEGNGQREALRAIVGLEDAQGAIVCHGAAVDASAPRSALESGIVFLSADRPGEAVFPDLGVQKNMTLSRLSDFARLGFLSGSNERAAARLMKADFTVVTASLDKPISGLSGGNQQKAVLARSFRAGAKAVLIDEPTQGVDAGARFEIYKAVRENISGSGACVVNSSDAQELAGICDRVLVFSRGRIVRELRGDDVNEERIVASFLTVRDAKTLKERSEPAAFSRILSGLIRYFVHGSETWWMPLAFLAALTALVVLYAASKSDVFLRPINLRHMLQSTAPAALVAMAQLNVLLVRGLDVSVGSLMSLTVVAASFLIASDVPLLMAILGTLGCLAIGAVVGLANGSLVRYAKINAVITTIAMLSVLQGVALIGRPIPDGAIDSGFSELLKRHVGFAPVWTAALIVLAILGDLWLHRSRAGLEVKATGFREEAARRNGVAVGFVQVRAYVAASVMAAAAGLFLGAEVGVGHPTVGENFPLMSIAAAVLGGAALGGGRGSYTGAFFGAFFFTLMINVISILGLSAAVGVIASGAMTLMAIFFYSGLAEVDRLLRRLFAQRRQPVVSTPAE</sequence>
<keyword evidence="4" id="KW-1003">Cell membrane</keyword>
<evidence type="ECO:0000256" key="4">
    <source>
        <dbReference type="ARBA" id="ARBA00022475"/>
    </source>
</evidence>
<evidence type="ECO:0000256" key="5">
    <source>
        <dbReference type="ARBA" id="ARBA00022597"/>
    </source>
</evidence>
<feature type="transmembrane region" description="Helical" evidence="12">
    <location>
        <begin position="638"/>
        <end position="656"/>
    </location>
</feature>
<dbReference type="GO" id="GO:0005886">
    <property type="term" value="C:plasma membrane"/>
    <property type="evidence" value="ECO:0007669"/>
    <property type="project" value="UniProtKB-SubCell"/>
</dbReference>
<reference evidence="14 15" key="1">
    <citation type="submission" date="2018-06" db="EMBL/GenBank/DDBJ databases">
        <title>Genomic Encyclopedia of Type Strains, Phase IV (KMG-IV): sequencing the most valuable type-strain genomes for metagenomic binning, comparative biology and taxonomic classification.</title>
        <authorList>
            <person name="Goeker M."/>
        </authorList>
    </citation>
    <scope>NUCLEOTIDE SEQUENCE [LARGE SCALE GENOMIC DNA]</scope>
    <source>
        <strain evidence="14 15">DSM 24875</strain>
    </source>
</reference>
<feature type="transmembrane region" description="Helical" evidence="12">
    <location>
        <begin position="676"/>
        <end position="697"/>
    </location>
</feature>
<keyword evidence="7" id="KW-0677">Repeat</keyword>
<organism evidence="14 15">
    <name type="scientific">Roseiarcus fermentans</name>
    <dbReference type="NCBI Taxonomy" id="1473586"/>
    <lineage>
        <taxon>Bacteria</taxon>
        <taxon>Pseudomonadati</taxon>
        <taxon>Pseudomonadota</taxon>
        <taxon>Alphaproteobacteria</taxon>
        <taxon>Hyphomicrobiales</taxon>
        <taxon>Roseiarcaceae</taxon>
        <taxon>Roseiarcus</taxon>
    </lineage>
</organism>
<dbReference type="EMBL" id="QNRK01000028">
    <property type="protein sequence ID" value="RBP07293.1"/>
    <property type="molecule type" value="Genomic_DNA"/>
</dbReference>
<keyword evidence="5" id="KW-0762">Sugar transport</keyword>
<evidence type="ECO:0000256" key="10">
    <source>
        <dbReference type="ARBA" id="ARBA00022989"/>
    </source>
</evidence>
<keyword evidence="15" id="KW-1185">Reference proteome</keyword>
<evidence type="ECO:0000256" key="12">
    <source>
        <dbReference type="SAM" id="Phobius"/>
    </source>
</evidence>
<dbReference type="CDD" id="cd06579">
    <property type="entry name" value="TM_PBP1_transp_AraH_like"/>
    <property type="match status" value="1"/>
</dbReference>
<dbReference type="Proteomes" id="UP000253529">
    <property type="component" value="Unassembled WGS sequence"/>
</dbReference>
<evidence type="ECO:0000256" key="11">
    <source>
        <dbReference type="ARBA" id="ARBA00023136"/>
    </source>
</evidence>
<dbReference type="InterPro" id="IPR017871">
    <property type="entry name" value="ABC_transporter-like_CS"/>
</dbReference>
<dbReference type="CDD" id="cd03216">
    <property type="entry name" value="ABC_Carb_Monos_I"/>
    <property type="match status" value="1"/>
</dbReference>
<dbReference type="SMART" id="SM00382">
    <property type="entry name" value="AAA"/>
    <property type="match status" value="2"/>
</dbReference>
<accession>A0A366EY22</accession>
<dbReference type="InterPro" id="IPR050107">
    <property type="entry name" value="ABC_carbohydrate_import_ATPase"/>
</dbReference>
<feature type="transmembrane region" description="Helical" evidence="12">
    <location>
        <begin position="580"/>
        <end position="600"/>
    </location>
</feature>
<dbReference type="InterPro" id="IPR027417">
    <property type="entry name" value="P-loop_NTPase"/>
</dbReference>
<comment type="caution">
    <text evidence="14">The sequence shown here is derived from an EMBL/GenBank/DDBJ whole genome shotgun (WGS) entry which is preliminary data.</text>
</comment>